<organism evidence="3 4">
    <name type="scientific">Drosophila ananassae</name>
    <name type="common">Fruit fly</name>
    <dbReference type="NCBI Taxonomy" id="7217"/>
    <lineage>
        <taxon>Eukaryota</taxon>
        <taxon>Metazoa</taxon>
        <taxon>Ecdysozoa</taxon>
        <taxon>Arthropoda</taxon>
        <taxon>Hexapoda</taxon>
        <taxon>Insecta</taxon>
        <taxon>Pterygota</taxon>
        <taxon>Neoptera</taxon>
        <taxon>Endopterygota</taxon>
        <taxon>Diptera</taxon>
        <taxon>Brachycera</taxon>
        <taxon>Muscomorpha</taxon>
        <taxon>Ephydroidea</taxon>
        <taxon>Drosophilidae</taxon>
        <taxon>Drosophila</taxon>
        <taxon>Sophophora</taxon>
    </lineage>
</organism>
<feature type="region of interest" description="Disordered" evidence="2">
    <location>
        <begin position="189"/>
        <end position="291"/>
    </location>
</feature>
<feature type="compositionally biased region" description="Acidic residues" evidence="2">
    <location>
        <begin position="268"/>
        <end position="291"/>
    </location>
</feature>
<evidence type="ECO:0000313" key="4">
    <source>
        <dbReference type="Proteomes" id="UP000007801"/>
    </source>
</evidence>
<dbReference type="KEGG" id="dan:6505229"/>
<proteinExistence type="predicted"/>
<feature type="compositionally biased region" description="Basic and acidic residues" evidence="2">
    <location>
        <begin position="201"/>
        <end position="237"/>
    </location>
</feature>
<dbReference type="AlphaFoldDB" id="B3MVV4"/>
<sequence length="291" mass="33328">MPAEESYNQLPNTRMFQLKTVYSFQQSLRVGPLILLLVLLALSPSEARWTKRPRRTTVPWGSTTPKTSHHQHVHHWPPLLAPPKPPQPPQAPTQVLPEVVYKPQSSPRLIDSFDQRSLDGQYEFRYQLDNGNTRYERAYWIPVGKELVLAKKGYYSVPLPNSQYSTVFYTADHRGYHVDMHTLSAEQPLLPKNLEVPGVPRQKDPETKKNIEPESEHSEQDVRVEEQEDTHEDKDLGHVPTTELYAETENETETEPSTLANDISATDKDDEDENVYDDIDDDDDDDGGDSK</sequence>
<feature type="region of interest" description="Disordered" evidence="2">
    <location>
        <begin position="53"/>
        <end position="93"/>
    </location>
</feature>
<dbReference type="GO" id="GO:0042302">
    <property type="term" value="F:structural constituent of cuticle"/>
    <property type="evidence" value="ECO:0007669"/>
    <property type="project" value="UniProtKB-UniRule"/>
</dbReference>
<dbReference type="EMBL" id="CH902625">
    <property type="protein sequence ID" value="EDV35099.2"/>
    <property type="molecule type" value="Genomic_DNA"/>
</dbReference>
<evidence type="ECO:0000313" key="3">
    <source>
        <dbReference type="EMBL" id="EDV35099.2"/>
    </source>
</evidence>
<dbReference type="PROSITE" id="PS51155">
    <property type="entry name" value="CHIT_BIND_RR_2"/>
    <property type="match status" value="1"/>
</dbReference>
<dbReference type="InParanoid" id="B3MVV4"/>
<dbReference type="eggNOG" id="ENOG502TBEE">
    <property type="taxonomic scope" value="Eukaryota"/>
</dbReference>
<evidence type="ECO:0000256" key="1">
    <source>
        <dbReference type="PROSITE-ProRule" id="PRU00497"/>
    </source>
</evidence>
<evidence type="ECO:0000256" key="2">
    <source>
        <dbReference type="SAM" id="MobiDB-lite"/>
    </source>
</evidence>
<reference evidence="3 4" key="1">
    <citation type="journal article" date="2007" name="Nature">
        <title>Evolution of genes and genomes on the Drosophila phylogeny.</title>
        <authorList>
            <consortium name="Drosophila 12 Genomes Consortium"/>
            <person name="Clark A.G."/>
            <person name="Eisen M.B."/>
            <person name="Smith D.R."/>
            <person name="Bergman C.M."/>
            <person name="Oliver B."/>
            <person name="Markow T.A."/>
            <person name="Kaufman T.C."/>
            <person name="Kellis M."/>
            <person name="Gelbart W."/>
            <person name="Iyer V.N."/>
            <person name="Pollard D.A."/>
            <person name="Sackton T.B."/>
            <person name="Larracuente A.M."/>
            <person name="Singh N.D."/>
            <person name="Abad J.P."/>
            <person name="Abt D.N."/>
            <person name="Adryan B."/>
            <person name="Aguade M."/>
            <person name="Akashi H."/>
            <person name="Anderson W.W."/>
            <person name="Aquadro C.F."/>
            <person name="Ardell D.H."/>
            <person name="Arguello R."/>
            <person name="Artieri C.G."/>
            <person name="Barbash D.A."/>
            <person name="Barker D."/>
            <person name="Barsanti P."/>
            <person name="Batterham P."/>
            <person name="Batzoglou S."/>
            <person name="Begun D."/>
            <person name="Bhutkar A."/>
            <person name="Blanco E."/>
            <person name="Bosak S.A."/>
            <person name="Bradley R.K."/>
            <person name="Brand A.D."/>
            <person name="Brent M.R."/>
            <person name="Brooks A.N."/>
            <person name="Brown R.H."/>
            <person name="Butlin R.K."/>
            <person name="Caggese C."/>
            <person name="Calvi B.R."/>
            <person name="Bernardo de Carvalho A."/>
            <person name="Caspi A."/>
            <person name="Castrezana S."/>
            <person name="Celniker S.E."/>
            <person name="Chang J.L."/>
            <person name="Chapple C."/>
            <person name="Chatterji S."/>
            <person name="Chinwalla A."/>
            <person name="Civetta A."/>
            <person name="Clifton S.W."/>
            <person name="Comeron J.M."/>
            <person name="Costello J.C."/>
            <person name="Coyne J.A."/>
            <person name="Daub J."/>
            <person name="David R.G."/>
            <person name="Delcher A.L."/>
            <person name="Delehaunty K."/>
            <person name="Do C.B."/>
            <person name="Ebling H."/>
            <person name="Edwards K."/>
            <person name="Eickbush T."/>
            <person name="Evans J.D."/>
            <person name="Filipski A."/>
            <person name="Findeiss S."/>
            <person name="Freyhult E."/>
            <person name="Fulton L."/>
            <person name="Fulton R."/>
            <person name="Garcia A.C."/>
            <person name="Gardiner A."/>
            <person name="Garfield D.A."/>
            <person name="Garvin B.E."/>
            <person name="Gibson G."/>
            <person name="Gilbert D."/>
            <person name="Gnerre S."/>
            <person name="Godfrey J."/>
            <person name="Good R."/>
            <person name="Gotea V."/>
            <person name="Gravely B."/>
            <person name="Greenberg A.J."/>
            <person name="Griffiths-Jones S."/>
            <person name="Gross S."/>
            <person name="Guigo R."/>
            <person name="Gustafson E.A."/>
            <person name="Haerty W."/>
            <person name="Hahn M.W."/>
            <person name="Halligan D.L."/>
            <person name="Halpern A.L."/>
            <person name="Halter G.M."/>
            <person name="Han M.V."/>
            <person name="Heger A."/>
            <person name="Hillier L."/>
            <person name="Hinrichs A.S."/>
            <person name="Holmes I."/>
            <person name="Hoskins R.A."/>
            <person name="Hubisz M.J."/>
            <person name="Hultmark D."/>
            <person name="Huntley M.A."/>
            <person name="Jaffe D.B."/>
            <person name="Jagadeeshan S."/>
            <person name="Jeck W.R."/>
            <person name="Johnson J."/>
            <person name="Jones C.D."/>
            <person name="Jordan W.C."/>
            <person name="Karpen G.H."/>
            <person name="Kataoka E."/>
            <person name="Keightley P.D."/>
            <person name="Kheradpour P."/>
            <person name="Kirkness E.F."/>
            <person name="Koerich L.B."/>
            <person name="Kristiansen K."/>
            <person name="Kudrna D."/>
            <person name="Kulathinal R.J."/>
            <person name="Kumar S."/>
            <person name="Kwok R."/>
            <person name="Lander E."/>
            <person name="Langley C.H."/>
            <person name="Lapoint R."/>
            <person name="Lazzaro B.P."/>
            <person name="Lee S.J."/>
            <person name="Levesque L."/>
            <person name="Li R."/>
            <person name="Lin C.F."/>
            <person name="Lin M.F."/>
            <person name="Lindblad-Toh K."/>
            <person name="Llopart A."/>
            <person name="Long M."/>
            <person name="Low L."/>
            <person name="Lozovsky E."/>
            <person name="Lu J."/>
            <person name="Luo M."/>
            <person name="Machado C.A."/>
            <person name="Makalowski W."/>
            <person name="Marzo M."/>
            <person name="Matsuda M."/>
            <person name="Matzkin L."/>
            <person name="McAllister B."/>
            <person name="McBride C.S."/>
            <person name="McKernan B."/>
            <person name="McKernan K."/>
            <person name="Mendez-Lago M."/>
            <person name="Minx P."/>
            <person name="Mollenhauer M.U."/>
            <person name="Montooth K."/>
            <person name="Mount S.M."/>
            <person name="Mu X."/>
            <person name="Myers E."/>
            <person name="Negre B."/>
            <person name="Newfeld S."/>
            <person name="Nielsen R."/>
            <person name="Noor M.A."/>
            <person name="O'Grady P."/>
            <person name="Pachter L."/>
            <person name="Papaceit M."/>
            <person name="Parisi M.J."/>
            <person name="Parisi M."/>
            <person name="Parts L."/>
            <person name="Pedersen J.S."/>
            <person name="Pesole G."/>
            <person name="Phillippy A.M."/>
            <person name="Ponting C.P."/>
            <person name="Pop M."/>
            <person name="Porcelli D."/>
            <person name="Powell J.R."/>
            <person name="Prohaska S."/>
            <person name="Pruitt K."/>
            <person name="Puig M."/>
            <person name="Quesneville H."/>
            <person name="Ram K.R."/>
            <person name="Rand D."/>
            <person name="Rasmussen M.D."/>
            <person name="Reed L.K."/>
            <person name="Reenan R."/>
            <person name="Reily A."/>
            <person name="Remington K.A."/>
            <person name="Rieger T.T."/>
            <person name="Ritchie M.G."/>
            <person name="Robin C."/>
            <person name="Rogers Y.H."/>
            <person name="Rohde C."/>
            <person name="Rozas J."/>
            <person name="Rubenfield M.J."/>
            <person name="Ruiz A."/>
            <person name="Russo S."/>
            <person name="Salzberg S.L."/>
            <person name="Sanchez-Gracia A."/>
            <person name="Saranga D.J."/>
            <person name="Sato H."/>
            <person name="Schaeffer S.W."/>
            <person name="Schatz M.C."/>
            <person name="Schlenke T."/>
            <person name="Schwartz R."/>
            <person name="Segarra C."/>
            <person name="Singh R.S."/>
            <person name="Sirot L."/>
            <person name="Sirota M."/>
            <person name="Sisneros N.B."/>
            <person name="Smith C.D."/>
            <person name="Smith T.F."/>
            <person name="Spieth J."/>
            <person name="Stage D.E."/>
            <person name="Stark A."/>
            <person name="Stephan W."/>
            <person name="Strausberg R.L."/>
            <person name="Strempel S."/>
            <person name="Sturgill D."/>
            <person name="Sutton G."/>
            <person name="Sutton G.G."/>
            <person name="Tao W."/>
            <person name="Teichmann S."/>
            <person name="Tobari Y.N."/>
            <person name="Tomimura Y."/>
            <person name="Tsolas J.M."/>
            <person name="Valente V.L."/>
            <person name="Venter E."/>
            <person name="Venter J.C."/>
            <person name="Vicario S."/>
            <person name="Vieira F.G."/>
            <person name="Vilella A.J."/>
            <person name="Villasante A."/>
            <person name="Walenz B."/>
            <person name="Wang J."/>
            <person name="Wasserman M."/>
            <person name="Watts T."/>
            <person name="Wilson D."/>
            <person name="Wilson R.K."/>
            <person name="Wing R.A."/>
            <person name="Wolfner M.F."/>
            <person name="Wong A."/>
            <person name="Wong G.K."/>
            <person name="Wu C.I."/>
            <person name="Wu G."/>
            <person name="Yamamoto D."/>
            <person name="Yang H.P."/>
            <person name="Yang S.P."/>
            <person name="Yorke J.A."/>
            <person name="Yoshida K."/>
            <person name="Zdobnov E."/>
            <person name="Zhang P."/>
            <person name="Zhang Y."/>
            <person name="Zimin A.V."/>
            <person name="Baldwin J."/>
            <person name="Abdouelleil A."/>
            <person name="Abdulkadir J."/>
            <person name="Abebe A."/>
            <person name="Abera B."/>
            <person name="Abreu J."/>
            <person name="Acer S.C."/>
            <person name="Aftuck L."/>
            <person name="Alexander A."/>
            <person name="An P."/>
            <person name="Anderson E."/>
            <person name="Anderson S."/>
            <person name="Arachi H."/>
            <person name="Azer M."/>
            <person name="Bachantsang P."/>
            <person name="Barry A."/>
            <person name="Bayul T."/>
            <person name="Berlin A."/>
            <person name="Bessette D."/>
            <person name="Bloom T."/>
            <person name="Blye J."/>
            <person name="Boguslavskiy L."/>
            <person name="Bonnet C."/>
            <person name="Boukhgalter B."/>
            <person name="Bourzgui I."/>
            <person name="Brown A."/>
            <person name="Cahill P."/>
            <person name="Channer S."/>
            <person name="Cheshatsang Y."/>
            <person name="Chuda L."/>
            <person name="Citroen M."/>
            <person name="Collymore A."/>
            <person name="Cooke P."/>
            <person name="Costello M."/>
            <person name="D'Aco K."/>
            <person name="Daza R."/>
            <person name="De Haan G."/>
            <person name="DeGray S."/>
            <person name="DeMaso C."/>
            <person name="Dhargay N."/>
            <person name="Dooley K."/>
            <person name="Dooley E."/>
            <person name="Doricent M."/>
            <person name="Dorje P."/>
            <person name="Dorjee K."/>
            <person name="Dupes A."/>
            <person name="Elong R."/>
            <person name="Falk J."/>
            <person name="Farina A."/>
            <person name="Faro S."/>
            <person name="Ferguson D."/>
            <person name="Fisher S."/>
            <person name="Foley C.D."/>
            <person name="Franke A."/>
            <person name="Friedrich D."/>
            <person name="Gadbois L."/>
            <person name="Gearin G."/>
            <person name="Gearin C.R."/>
            <person name="Giannoukos G."/>
            <person name="Goode T."/>
            <person name="Graham J."/>
            <person name="Grandbois E."/>
            <person name="Grewal S."/>
            <person name="Gyaltsen K."/>
            <person name="Hafez N."/>
            <person name="Hagos B."/>
            <person name="Hall J."/>
            <person name="Henson C."/>
            <person name="Hollinger A."/>
            <person name="Honan T."/>
            <person name="Huard M.D."/>
            <person name="Hughes L."/>
            <person name="Hurhula B."/>
            <person name="Husby M.E."/>
            <person name="Kamat A."/>
            <person name="Kanga B."/>
            <person name="Kashin S."/>
            <person name="Khazanovich D."/>
            <person name="Kisner P."/>
            <person name="Lance K."/>
            <person name="Lara M."/>
            <person name="Lee W."/>
            <person name="Lennon N."/>
            <person name="Letendre F."/>
            <person name="LeVine R."/>
            <person name="Lipovsky A."/>
            <person name="Liu X."/>
            <person name="Liu J."/>
            <person name="Liu S."/>
            <person name="Lokyitsang T."/>
            <person name="Lokyitsang Y."/>
            <person name="Lubonja R."/>
            <person name="Lui A."/>
            <person name="MacDonald P."/>
            <person name="Magnisalis V."/>
            <person name="Maru K."/>
            <person name="Matthews C."/>
            <person name="McCusker W."/>
            <person name="McDonough S."/>
            <person name="Mehta T."/>
            <person name="Meldrim J."/>
            <person name="Meneus L."/>
            <person name="Mihai O."/>
            <person name="Mihalev A."/>
            <person name="Mihova T."/>
            <person name="Mittelman R."/>
            <person name="Mlenga V."/>
            <person name="Montmayeur A."/>
            <person name="Mulrain L."/>
            <person name="Navidi A."/>
            <person name="Naylor J."/>
            <person name="Negash T."/>
            <person name="Nguyen T."/>
            <person name="Nguyen N."/>
            <person name="Nicol R."/>
            <person name="Norbu C."/>
            <person name="Norbu N."/>
            <person name="Novod N."/>
            <person name="O'Neill B."/>
            <person name="Osman S."/>
            <person name="Markiewicz E."/>
            <person name="Oyono O.L."/>
            <person name="Patti C."/>
            <person name="Phunkhang P."/>
            <person name="Pierre F."/>
            <person name="Priest M."/>
            <person name="Raghuraman S."/>
            <person name="Rege F."/>
            <person name="Reyes R."/>
            <person name="Rise C."/>
            <person name="Rogov P."/>
            <person name="Ross K."/>
            <person name="Ryan E."/>
            <person name="Settipalli S."/>
            <person name="Shea T."/>
            <person name="Sherpa N."/>
            <person name="Shi L."/>
            <person name="Shih D."/>
            <person name="Sparrow T."/>
            <person name="Spaulding J."/>
            <person name="Stalker J."/>
            <person name="Stange-Thomann N."/>
            <person name="Stavropoulos S."/>
            <person name="Stone C."/>
            <person name="Strader C."/>
            <person name="Tesfaye S."/>
            <person name="Thomson T."/>
            <person name="Thoulutsang Y."/>
            <person name="Thoulutsang D."/>
            <person name="Topham K."/>
            <person name="Topping I."/>
            <person name="Tsamla T."/>
            <person name="Vassiliev H."/>
            <person name="Vo A."/>
            <person name="Wangchuk T."/>
            <person name="Wangdi T."/>
            <person name="Weiand M."/>
            <person name="Wilkinson J."/>
            <person name="Wilson A."/>
            <person name="Yadav S."/>
            <person name="Young G."/>
            <person name="Yu Q."/>
            <person name="Zembek L."/>
            <person name="Zhong D."/>
            <person name="Zimmer A."/>
            <person name="Zwirko Z."/>
            <person name="Jaffe D.B."/>
            <person name="Alvarez P."/>
            <person name="Brockman W."/>
            <person name="Butler J."/>
            <person name="Chin C."/>
            <person name="Gnerre S."/>
            <person name="Grabherr M."/>
            <person name="Kleber M."/>
            <person name="Mauceli E."/>
            <person name="MacCallum I."/>
        </authorList>
    </citation>
    <scope>NUCLEOTIDE SEQUENCE [LARGE SCALE GENOMIC DNA]</scope>
    <source>
        <strain evidence="4">Tucson 14024-0371.13</strain>
    </source>
</reference>
<keyword evidence="1" id="KW-0193">Cuticle</keyword>
<dbReference type="HOGENOM" id="CLU_947540_0_0_1"/>
<dbReference type="GeneID" id="6505229"/>
<protein>
    <submittedName>
        <fullName evidence="3">Uncharacterized protein</fullName>
    </submittedName>
</protein>
<dbReference type="OrthoDB" id="8048501at2759"/>
<dbReference type="Pfam" id="PF00379">
    <property type="entry name" value="Chitin_bind_4"/>
    <property type="match status" value="1"/>
</dbReference>
<name>B3MVV4_DROAN</name>
<feature type="compositionally biased region" description="Pro residues" evidence="2">
    <location>
        <begin position="79"/>
        <end position="91"/>
    </location>
</feature>
<accession>B3MVV4</accession>
<gene>
    <name evidence="3" type="primary">Dana\GF22572</name>
    <name evidence="3" type="synonym">dana_GLEANR_6530</name>
    <name evidence="3" type="ORF">GF22572</name>
</gene>
<dbReference type="Proteomes" id="UP000007801">
    <property type="component" value="Unassembled WGS sequence"/>
</dbReference>
<keyword evidence="4" id="KW-1185">Reference proteome</keyword>
<dbReference type="FunCoup" id="B3MVV4">
    <property type="interactions" value="20"/>
</dbReference>
<dbReference type="InterPro" id="IPR000618">
    <property type="entry name" value="Insect_cuticle"/>
</dbReference>